<gene>
    <name evidence="2" type="ORF">AOXY_G16925</name>
</gene>
<organism evidence="2 3">
    <name type="scientific">Acipenser oxyrinchus oxyrinchus</name>
    <dbReference type="NCBI Taxonomy" id="40147"/>
    <lineage>
        <taxon>Eukaryota</taxon>
        <taxon>Metazoa</taxon>
        <taxon>Chordata</taxon>
        <taxon>Craniata</taxon>
        <taxon>Vertebrata</taxon>
        <taxon>Euteleostomi</taxon>
        <taxon>Actinopterygii</taxon>
        <taxon>Chondrostei</taxon>
        <taxon>Acipenseriformes</taxon>
        <taxon>Acipenseridae</taxon>
        <taxon>Acipenser</taxon>
    </lineage>
</organism>
<sequence length="360" mass="40340">MSQEHETSVLNISAELSILTLDKMTEQCIEEEARHPRKRPRVSQSDSEDDILKEALSELGDSSKRCFEVKEDENQNLEASEQIKPPPKRCLHKMKRAKPDTPAIPSVIKRVLQMVTRRQKQCDLKDDRNDADCPHPVQCSTPLAQHVNSASIPGVSQDWQADLDSAQELIFSTPSAECIVGKGQLVERVLQPVLETPSKHEGGEDTGEVPGAPDSAVELRPVGTGCFSFRSVLEKFEFRSEPDTPSSCSFRPCSLFTSTRAIQEKLLNNTFPSTFKEGLLRKERGEELSLLRAQYKKDNLWLRENGAGSGFWETSWVIPQANRVTKRIKRNLWPPSPKEAVAESDSGIGQEEQEMQSSLT</sequence>
<feature type="region of interest" description="Disordered" evidence="1">
    <location>
        <begin position="195"/>
        <end position="215"/>
    </location>
</feature>
<evidence type="ECO:0000313" key="3">
    <source>
        <dbReference type="Proteomes" id="UP001230051"/>
    </source>
</evidence>
<keyword evidence="3" id="KW-1185">Reference proteome</keyword>
<feature type="region of interest" description="Disordered" evidence="1">
    <location>
        <begin position="30"/>
        <end position="51"/>
    </location>
</feature>
<evidence type="ECO:0000313" key="2">
    <source>
        <dbReference type="EMBL" id="KAK1163439.1"/>
    </source>
</evidence>
<reference evidence="2" key="1">
    <citation type="submission" date="2022-02" db="EMBL/GenBank/DDBJ databases">
        <title>Atlantic sturgeon de novo genome assembly.</title>
        <authorList>
            <person name="Stock M."/>
            <person name="Klopp C."/>
            <person name="Guiguen Y."/>
            <person name="Cabau C."/>
            <person name="Parinello H."/>
            <person name="Santidrian Yebra-Pimentel E."/>
            <person name="Kuhl H."/>
            <person name="Dirks R.P."/>
            <person name="Guessner J."/>
            <person name="Wuertz S."/>
            <person name="Du K."/>
            <person name="Schartl M."/>
        </authorList>
    </citation>
    <scope>NUCLEOTIDE SEQUENCE</scope>
    <source>
        <strain evidence="2">STURGEONOMICS-FGT-2020</strain>
        <tissue evidence="2">Whole blood</tissue>
    </source>
</reference>
<evidence type="ECO:0000256" key="1">
    <source>
        <dbReference type="SAM" id="MobiDB-lite"/>
    </source>
</evidence>
<proteinExistence type="predicted"/>
<feature type="compositionally biased region" description="Basic and acidic residues" evidence="1">
    <location>
        <begin position="63"/>
        <end position="73"/>
    </location>
</feature>
<feature type="region of interest" description="Disordered" evidence="1">
    <location>
        <begin position="63"/>
        <end position="99"/>
    </location>
</feature>
<feature type="region of interest" description="Disordered" evidence="1">
    <location>
        <begin position="334"/>
        <end position="360"/>
    </location>
</feature>
<protein>
    <submittedName>
        <fullName evidence="2">Uncharacterized protein</fullName>
    </submittedName>
</protein>
<dbReference type="AlphaFoldDB" id="A0AAD8D4F7"/>
<accession>A0AAD8D4F7</accession>
<dbReference type="EMBL" id="JAGXEW010000015">
    <property type="protein sequence ID" value="KAK1163439.1"/>
    <property type="molecule type" value="Genomic_DNA"/>
</dbReference>
<comment type="caution">
    <text evidence="2">The sequence shown here is derived from an EMBL/GenBank/DDBJ whole genome shotgun (WGS) entry which is preliminary data.</text>
</comment>
<feature type="compositionally biased region" description="Basic residues" evidence="1">
    <location>
        <begin position="86"/>
        <end position="96"/>
    </location>
</feature>
<dbReference type="Proteomes" id="UP001230051">
    <property type="component" value="Unassembled WGS sequence"/>
</dbReference>
<name>A0AAD8D4F7_ACIOX</name>